<gene>
    <name evidence="1" type="ORF">CYMTET_56865</name>
</gene>
<dbReference type="Proteomes" id="UP001190700">
    <property type="component" value="Unassembled WGS sequence"/>
</dbReference>
<evidence type="ECO:0000313" key="1">
    <source>
        <dbReference type="EMBL" id="KAK3232801.1"/>
    </source>
</evidence>
<sequence>MDGVRGAKLVLEPAGAAERLHPDCWKLDSARERYIADAGQDQVGVAERSHGRNLEPVSISYQNETYLPKRHVLPSSVAGFFRIKSSSWFLMNEDRSQVWTINLDSDTFLPASVEGKCKLEIGEVTDELRLSLRSGCQTLPDGTDAPRSNKNLIMCGDKEYDVSILTSKPNPLGQTQQQLLKNSILQQIVALVVVPTQEVLQENTHYQKQQMPPVALSDILRLVQSMFPGLQNVTLKHGVGCQRKGSSIWTLAPESWGRAVSICFPEVWSYSVAFQPTVVHKVRNIYRRVIEGNREGPLGKLHCYCGVQIRKVHTEAEKKQARTALSGVLPKAMKGTLTIDEQIEKLTSFLVTPLEHNLKRSIKTSELSVHLPLKKPKEATNDREAEVRLLPHSEGLLAHSLHSAFTTPSLSPASLLTLAPPGIAGLLSMSDSPLAAAHAVKTATESMSAGGGYSMVSSAGAPAMDSLPQLGSETMKTVQKQIDTLMENKLSYAFSTYASDLVTVLRSGGFNLENGFSLDGDDAETESTVLLAGLGHVLYPISYTEFSKILDLEHEFDVCYVVLNEVLFTILPVVLRGTTLALYHEAARSHPADGRLSILAAALRYEVEGVPDPDTARFWVKLRATTIDEDTDPAPQLTIIRKLGDRHARLNPDYSENKRVTDLWHVLAASAKSTPFVTPLYLGIIRELRGAARFTFSSLCLRVRTVWREE</sequence>
<dbReference type="AlphaFoldDB" id="A0AAE0BAF3"/>
<keyword evidence="2" id="KW-1185">Reference proteome</keyword>
<accession>A0AAE0BAF3</accession>
<organism evidence="1 2">
    <name type="scientific">Cymbomonas tetramitiformis</name>
    <dbReference type="NCBI Taxonomy" id="36881"/>
    <lineage>
        <taxon>Eukaryota</taxon>
        <taxon>Viridiplantae</taxon>
        <taxon>Chlorophyta</taxon>
        <taxon>Pyramimonadophyceae</taxon>
        <taxon>Pyramimonadales</taxon>
        <taxon>Pyramimonadaceae</taxon>
        <taxon>Cymbomonas</taxon>
    </lineage>
</organism>
<name>A0AAE0BAF3_9CHLO</name>
<evidence type="ECO:0000313" key="2">
    <source>
        <dbReference type="Proteomes" id="UP001190700"/>
    </source>
</evidence>
<protein>
    <submittedName>
        <fullName evidence="1">Uncharacterized protein</fullName>
    </submittedName>
</protein>
<reference evidence="1 2" key="1">
    <citation type="journal article" date="2015" name="Genome Biol. Evol.">
        <title>Comparative Genomics of a Bacterivorous Green Alga Reveals Evolutionary Causalities and Consequences of Phago-Mixotrophic Mode of Nutrition.</title>
        <authorList>
            <person name="Burns J.A."/>
            <person name="Paasch A."/>
            <person name="Narechania A."/>
            <person name="Kim E."/>
        </authorList>
    </citation>
    <scope>NUCLEOTIDE SEQUENCE [LARGE SCALE GENOMIC DNA]</scope>
    <source>
        <strain evidence="1 2">PLY_AMNH</strain>
    </source>
</reference>
<comment type="caution">
    <text evidence="1">The sequence shown here is derived from an EMBL/GenBank/DDBJ whole genome shotgun (WGS) entry which is preliminary data.</text>
</comment>
<dbReference type="EMBL" id="LGRX02035892">
    <property type="protein sequence ID" value="KAK3232801.1"/>
    <property type="molecule type" value="Genomic_DNA"/>
</dbReference>
<proteinExistence type="predicted"/>